<dbReference type="Proteomes" id="UP000535020">
    <property type="component" value="Unassembled WGS sequence"/>
</dbReference>
<dbReference type="EMBL" id="JACBJI010000010">
    <property type="protein sequence ID" value="NYA72682.1"/>
    <property type="molecule type" value="Genomic_DNA"/>
</dbReference>
<comment type="caution">
    <text evidence="2">The sequence shown here is derived from an EMBL/GenBank/DDBJ whole genome shotgun (WGS) entry which is preliminary data.</text>
</comment>
<evidence type="ECO:0000313" key="3">
    <source>
        <dbReference type="Proteomes" id="UP000535020"/>
    </source>
</evidence>
<protein>
    <recommendedName>
        <fullName evidence="1">Transglutaminase-like domain-containing protein</fullName>
    </recommendedName>
</protein>
<proteinExistence type="predicted"/>
<keyword evidence="3" id="KW-1185">Reference proteome</keyword>
<reference evidence="2 3" key="1">
    <citation type="submission" date="2020-07" db="EMBL/GenBank/DDBJ databases">
        <authorList>
            <person name="Sun Q."/>
        </authorList>
    </citation>
    <scope>NUCLEOTIDE SEQUENCE [LARGE SCALE GENOMIC DNA]</scope>
    <source>
        <strain evidence="2 3">MAH-1</strain>
    </source>
</reference>
<accession>A0A7Y8Y5B1</accession>
<dbReference type="Pfam" id="PF01841">
    <property type="entry name" value="Transglut_core"/>
    <property type="match status" value="1"/>
</dbReference>
<dbReference type="InterPro" id="IPR002931">
    <property type="entry name" value="Transglutaminase-like"/>
</dbReference>
<gene>
    <name evidence="2" type="ORF">HZF10_17260</name>
</gene>
<evidence type="ECO:0000313" key="2">
    <source>
        <dbReference type="EMBL" id="NYA72682.1"/>
    </source>
</evidence>
<sequence>MLDHVRNLPYGRNANRHDLSLVLSEAKGSCSSKHALLKAIADESGIDAKLVIGIYKMNRENTRGIGKTLENSGLEYVPEAHCYLKFGQHRYDFTNPHSDISKIETDLLEEIEITPSQVADFKVQYHKNFIKKWISDEKIALNFDAVWQLRERCIEALSENKS</sequence>
<evidence type="ECO:0000259" key="1">
    <source>
        <dbReference type="Pfam" id="PF01841"/>
    </source>
</evidence>
<name>A0A7Y8Y5B1_9FLAO</name>
<feature type="domain" description="Transglutaminase-like" evidence="1">
    <location>
        <begin position="7"/>
        <end position="69"/>
    </location>
</feature>
<dbReference type="AlphaFoldDB" id="A0A7Y8Y5B1"/>
<organism evidence="2 3">
    <name type="scientific">Flavobacterium agri</name>
    <dbReference type="NCBI Taxonomy" id="2743471"/>
    <lineage>
        <taxon>Bacteria</taxon>
        <taxon>Pseudomonadati</taxon>
        <taxon>Bacteroidota</taxon>
        <taxon>Flavobacteriia</taxon>
        <taxon>Flavobacteriales</taxon>
        <taxon>Flavobacteriaceae</taxon>
        <taxon>Flavobacterium</taxon>
    </lineage>
</organism>